<evidence type="ECO:0000313" key="16">
    <source>
        <dbReference type="Proteomes" id="UP000186817"/>
    </source>
</evidence>
<dbReference type="Gene3D" id="1.10.443.10">
    <property type="entry name" value="Intergrase catalytic core"/>
    <property type="match status" value="1"/>
</dbReference>
<evidence type="ECO:0000313" key="15">
    <source>
        <dbReference type="EMBL" id="OLP85413.1"/>
    </source>
</evidence>
<organism evidence="15 16">
    <name type="scientific">Symbiodinium microadriaticum</name>
    <name type="common">Dinoflagellate</name>
    <name type="synonym">Zooxanthella microadriatica</name>
    <dbReference type="NCBI Taxonomy" id="2951"/>
    <lineage>
        <taxon>Eukaryota</taxon>
        <taxon>Sar</taxon>
        <taxon>Alveolata</taxon>
        <taxon>Dinophyceae</taxon>
        <taxon>Suessiales</taxon>
        <taxon>Symbiodiniaceae</taxon>
        <taxon>Symbiodinium</taxon>
    </lineage>
</organism>
<dbReference type="PANTHER" id="PTHR33050:SF7">
    <property type="entry name" value="RIBONUCLEASE H"/>
    <property type="match status" value="1"/>
</dbReference>
<dbReference type="EMBL" id="LSRX01000978">
    <property type="protein sequence ID" value="OLP85413.1"/>
    <property type="molecule type" value="Genomic_DNA"/>
</dbReference>
<keyword evidence="11" id="KW-0233">DNA recombination</keyword>
<keyword evidence="5" id="KW-0256">Endoplasmic reticulum</keyword>
<evidence type="ECO:0000256" key="14">
    <source>
        <dbReference type="SAM" id="SignalP"/>
    </source>
</evidence>
<dbReference type="GO" id="GO:0016192">
    <property type="term" value="P:vesicle-mediated transport"/>
    <property type="evidence" value="ECO:0007669"/>
    <property type="project" value="UniProtKB-KW"/>
</dbReference>
<comment type="caution">
    <text evidence="15">The sequence shown here is derived from an EMBL/GenBank/DDBJ whole genome shotgun (WGS) entry which is preliminary data.</text>
</comment>
<keyword evidence="8 13" id="KW-1133">Transmembrane helix</keyword>
<keyword evidence="16" id="KW-1185">Reference proteome</keyword>
<feature type="compositionally biased region" description="Basic and acidic residues" evidence="12">
    <location>
        <begin position="412"/>
        <end position="421"/>
    </location>
</feature>
<accession>A0A1Q9CR64</accession>
<keyword evidence="3" id="KW-0813">Transport</keyword>
<keyword evidence="4 13" id="KW-0812">Transmembrane</keyword>
<protein>
    <submittedName>
        <fullName evidence="15">Uncharacterized protein</fullName>
    </submittedName>
</protein>
<dbReference type="GO" id="GO:0003677">
    <property type="term" value="F:DNA binding"/>
    <property type="evidence" value="ECO:0007669"/>
    <property type="project" value="InterPro"/>
</dbReference>
<feature type="transmembrane region" description="Helical" evidence="13">
    <location>
        <begin position="2416"/>
        <end position="2436"/>
    </location>
</feature>
<feature type="compositionally biased region" description="Basic residues" evidence="12">
    <location>
        <begin position="1594"/>
        <end position="1610"/>
    </location>
</feature>
<dbReference type="InterPro" id="IPR043502">
    <property type="entry name" value="DNA/RNA_pol_sf"/>
</dbReference>
<dbReference type="SUPFAM" id="SSF56349">
    <property type="entry name" value="DNA breaking-rejoining enzymes"/>
    <property type="match status" value="1"/>
</dbReference>
<feature type="transmembrane region" description="Helical" evidence="13">
    <location>
        <begin position="2443"/>
        <end position="2461"/>
    </location>
</feature>
<dbReference type="Pfam" id="PF00810">
    <property type="entry name" value="ER_lumen_recept"/>
    <property type="match status" value="1"/>
</dbReference>
<evidence type="ECO:0000256" key="4">
    <source>
        <dbReference type="ARBA" id="ARBA00022692"/>
    </source>
</evidence>
<reference evidence="15 16" key="1">
    <citation type="submission" date="2016-02" db="EMBL/GenBank/DDBJ databases">
        <title>Genome analysis of coral dinoflagellate symbionts highlights evolutionary adaptations to a symbiotic lifestyle.</title>
        <authorList>
            <person name="Aranda M."/>
            <person name="Li Y."/>
            <person name="Liew Y.J."/>
            <person name="Baumgarten S."/>
            <person name="Simakov O."/>
            <person name="Wilson M."/>
            <person name="Piel J."/>
            <person name="Ashoor H."/>
            <person name="Bougouffa S."/>
            <person name="Bajic V.B."/>
            <person name="Ryu T."/>
            <person name="Ravasi T."/>
            <person name="Bayer T."/>
            <person name="Micklem G."/>
            <person name="Kim H."/>
            <person name="Bhak J."/>
            <person name="Lajeunesse T.C."/>
            <person name="Voolstra C.R."/>
        </authorList>
    </citation>
    <scope>NUCLEOTIDE SEQUENCE [LARGE SCALE GENOMIC DNA]</scope>
    <source>
        <strain evidence="15 16">CCMP2467</strain>
    </source>
</reference>
<gene>
    <name evidence="15" type="ORF">AK812_SmicGene33589</name>
</gene>
<dbReference type="InterPro" id="IPR000133">
    <property type="entry name" value="ER_ret_rcpt"/>
</dbReference>
<feature type="transmembrane region" description="Helical" evidence="13">
    <location>
        <begin position="2278"/>
        <end position="2299"/>
    </location>
</feature>
<keyword evidence="9 13" id="KW-0472">Membrane</keyword>
<dbReference type="InterPro" id="IPR011010">
    <property type="entry name" value="DNA_brk_join_enz"/>
</dbReference>
<feature type="region of interest" description="Disordered" evidence="12">
    <location>
        <begin position="2213"/>
        <end position="2232"/>
    </location>
</feature>
<evidence type="ECO:0000256" key="9">
    <source>
        <dbReference type="ARBA" id="ARBA00023136"/>
    </source>
</evidence>
<feature type="transmembrane region" description="Helical" evidence="13">
    <location>
        <begin position="2344"/>
        <end position="2365"/>
    </location>
</feature>
<dbReference type="GO" id="GO:0046923">
    <property type="term" value="F:ER retention sequence binding"/>
    <property type="evidence" value="ECO:0007669"/>
    <property type="project" value="InterPro"/>
</dbReference>
<feature type="signal peptide" evidence="14">
    <location>
        <begin position="1"/>
        <end position="22"/>
    </location>
</feature>
<evidence type="ECO:0000256" key="8">
    <source>
        <dbReference type="ARBA" id="ARBA00022989"/>
    </source>
</evidence>
<feature type="transmembrane region" description="Helical" evidence="13">
    <location>
        <begin position="2255"/>
        <end position="2271"/>
    </location>
</feature>
<dbReference type="GO" id="GO:0006621">
    <property type="term" value="P:protein retention in ER lumen"/>
    <property type="evidence" value="ECO:0007669"/>
    <property type="project" value="InterPro"/>
</dbReference>
<evidence type="ECO:0000256" key="11">
    <source>
        <dbReference type="ARBA" id="ARBA00023172"/>
    </source>
</evidence>
<evidence type="ECO:0000256" key="12">
    <source>
        <dbReference type="SAM" id="MobiDB-lite"/>
    </source>
</evidence>
<evidence type="ECO:0000256" key="7">
    <source>
        <dbReference type="ARBA" id="ARBA00022927"/>
    </source>
</evidence>
<evidence type="ECO:0000256" key="10">
    <source>
        <dbReference type="ARBA" id="ARBA00023170"/>
    </source>
</evidence>
<evidence type="ECO:0000256" key="3">
    <source>
        <dbReference type="ARBA" id="ARBA00022448"/>
    </source>
</evidence>
<comment type="subcellular location">
    <subcellularLocation>
        <location evidence="1">Endoplasmic reticulum membrane</location>
        <topology evidence="1">Multi-pass membrane protein</topology>
    </subcellularLocation>
</comment>
<feature type="transmembrane region" description="Helical" evidence="13">
    <location>
        <begin position="2377"/>
        <end position="2396"/>
    </location>
</feature>
<feature type="compositionally biased region" description="Low complexity" evidence="12">
    <location>
        <begin position="1566"/>
        <end position="1578"/>
    </location>
</feature>
<dbReference type="GO" id="GO:0005789">
    <property type="term" value="C:endoplasmic reticulum membrane"/>
    <property type="evidence" value="ECO:0007669"/>
    <property type="project" value="UniProtKB-SubCell"/>
</dbReference>
<keyword evidence="6" id="KW-0931">ER-Golgi transport</keyword>
<evidence type="ECO:0000256" key="6">
    <source>
        <dbReference type="ARBA" id="ARBA00022892"/>
    </source>
</evidence>
<dbReference type="OrthoDB" id="425769at2759"/>
<evidence type="ECO:0000256" key="1">
    <source>
        <dbReference type="ARBA" id="ARBA00004477"/>
    </source>
</evidence>
<keyword evidence="7" id="KW-0653">Protein transport</keyword>
<feature type="region of interest" description="Disordered" evidence="12">
    <location>
        <begin position="382"/>
        <end position="444"/>
    </location>
</feature>
<evidence type="ECO:0000256" key="13">
    <source>
        <dbReference type="SAM" id="Phobius"/>
    </source>
</evidence>
<evidence type="ECO:0000256" key="2">
    <source>
        <dbReference type="ARBA" id="ARBA00010120"/>
    </source>
</evidence>
<name>A0A1Q9CR64_SYMMI</name>
<comment type="similarity">
    <text evidence="2">Belongs to the ERD2 family.</text>
</comment>
<dbReference type="InterPro" id="IPR052055">
    <property type="entry name" value="Hepadnavirus_pol/RT"/>
</dbReference>
<feature type="region of interest" description="Disordered" evidence="12">
    <location>
        <begin position="1561"/>
        <end position="1634"/>
    </location>
</feature>
<dbReference type="GO" id="GO:0006310">
    <property type="term" value="P:DNA recombination"/>
    <property type="evidence" value="ECO:0007669"/>
    <property type="project" value="UniProtKB-KW"/>
</dbReference>
<dbReference type="CDD" id="cd09275">
    <property type="entry name" value="RNase_HI_RT_DIRS1"/>
    <property type="match status" value="1"/>
</dbReference>
<feature type="transmembrane region" description="Helical" evidence="13">
    <location>
        <begin position="2476"/>
        <end position="2498"/>
    </location>
</feature>
<keyword evidence="14" id="KW-0732">Signal</keyword>
<keyword evidence="10" id="KW-0675">Receptor</keyword>
<evidence type="ECO:0000256" key="5">
    <source>
        <dbReference type="ARBA" id="ARBA00022824"/>
    </source>
</evidence>
<dbReference type="PANTHER" id="PTHR33050">
    <property type="entry name" value="REVERSE TRANSCRIPTASE DOMAIN-CONTAINING PROTEIN"/>
    <property type="match status" value="1"/>
</dbReference>
<feature type="chain" id="PRO_5012548165" evidence="14">
    <location>
        <begin position="23"/>
        <end position="2517"/>
    </location>
</feature>
<dbReference type="InterPro" id="IPR013762">
    <property type="entry name" value="Integrase-like_cat_sf"/>
</dbReference>
<dbReference type="GO" id="GO:0015031">
    <property type="term" value="P:protein transport"/>
    <property type="evidence" value="ECO:0007669"/>
    <property type="project" value="UniProtKB-KW"/>
</dbReference>
<sequence length="2517" mass="278023">MLRALQLRILLSLLGHVVVARGRMSLFPAEAEAMAFDSVEQVRLWYGLADAPWQAFHIQVGQPDMRIFSALPAEALIENIMLVRFGAPPVSLSPAHAVQIGLVWRLCGRILYTRGGGNYNEWQDVDPWAKLSTPLQAAPPAATTSLKERGIKMSSVIDQSDDSEFVPESLAKADGWYQRYLRIMGGPPQEEEDCTVEQLSALNKRVHTLDLPPYVDLGVWQPYGRRALRASKFRAWFPDGAGGYIAKELPGPSSWTQWLAAWRVFQTAAIMLDILPLATLQLYERHVERLVKLYPTAWHLIVLADEKARGEKWARVRLRISADIAAGKRAPELWDTRRPWIAALHLLVNDTAFWEDQVRSPANAWVAAGGRGAPRAPEEVFAASQASGESTDPTSYKKATTKEKRAAKKRKVQAEKEELKNLRALAGGKGKQEGKGGDKNSSLKSKDQAGDDLCFSWDAGFALARATAARIARSAPEPGMTAGTALCFLHLFCGPRDKLGEALMAKAATAGLSVTVETYDLCKGDDLADPNLVREILEKAEAGKYHGAHSGFPCTTFTRLRWRPAEGQPGPVRSRQHIYGLPSNTRAQQDEADRGTLLAVTTIRILEAVERSQARDEAKAPRVVTLENPPETGHQFAGSAYYLPEVVKWISGAGIEFADFNNCVYADPTKGESPYKKPQRFVGKLPGLSKLTATCRCGRGANHPKAIGDAARESASYPSAFCQEYAKLVVGRWLAETRPPLKRPAELAHHKQTEVIEEAQWTGGPGRFGSLVFQDTKKARRDRENKEAIGGMRRPAWALDHVPGLRIVGRDIDLLFDEFIAKVPGAAAAGERYGTEGFEMNYVEEWRAELEEHFGVCTRPASVQLKSLLHYDSPVNVALLEAWTRQAADPDQAVLTWLKEGAPLGANVQIPSVGIFPPKEEDMEAWEEAVSETQAWEARQNYGSFTTNPEDSEVEMKRLMELGYVVKISEEQARNYFTAPVISKLGLLMKPKADGSVKRRVIVDALRSGANRRARCPERIVLPRPQDIYAMAADLKAWYRAKGLPTKEWGSELVAADLTDAFTHFAVHPAEHEQCLSPAGDGANYYVFVAMFFGHKCAPLIMCRLSALLTRLLQGMFWQAELQLATYIDDPLTAMVGSRERRVRNLSLVLLTLGALGIRLAWHKGARGCKITWIGVCFTLRWREGVLDNEVPEKLRDELLEKLDKWEAGGMIPVHQLRTFAGKLTWAAGIYKRARWAVSIVYGALAAHEAEVREGTEATRRAARHDNRSKDHLIPVKRFELARAWLATLFRTRRPVTTQTLWKRPASLMIVTDASPQGCGGILLIRATAHSQWTALKAYEYQVELQDATLLGFHHKSHKSQGFLEALAVFLALREWGQLMASIKIGVAIRSDSTVALAILEKSSSSSPALNYLAAEMALLLEKLQVGDLELAHVPGKMNVLADWLSRPETRGPMPSQLQGVKAAIPKKLQKSDFSLGLARSHDATMAGASWDAADHGAHSAPRWQWRAASGGRNFRPMAAPGRLPRLDSLHVPARSSLDRTATSQMGSTLGSADDTILHLVPTAKSPARLSTPTTSRTPSRRPRDKQEPENSARKPRSRTPARSRSRARSKGPVSAVRTPTVTPEDFARQRVHAPGPLRQLQLQGGPRMLQWQGAHLDDSNTETRSSARARLRMGTRDRGDCYMERSGDTGAGSPLGTGCGIWAHLGPSNHTAVATHGKDGGHRRQPDIADLAVRRLGDDKKHKSTLGRSPAVFLGPIPQVTRQRKADCKPTAPPQEAYLLPVTNNGAKFGKALDVARDKTFLAEAVDDLKSKFYSDSNKAPQARKEADVLELLATLTAGKQAFPLTPQLVLEFGATLQAAGYKSGEQYLGVLKLAHVERDHQVTPALKRAFDLTKRALARDKAKANRAPEFQAGDFPFDAVIHDLVPNELAFPRLTYCLALAFMLRRCELEQMRWGDLTWNDSQVTLHVRKSKTDQAAKGVRRTLGCTCRSAPSTCPVELVKELAAATDKALPGGRNDRSWVACSTEGNQVVKEKLVAAWSKAAGQTLRGHSPRRSGTMFYVRGGLSIAEVTYLGRWHSNLVFQYGEEAWEGRPMNKGCPPVTGPPVDKRAEPVLHLCKKDDQNKMAVVQPHPAESSIETVFIEDLQTEKPKWVRTSGRSKVVHILGGDTGHSSATWKTKCGWPFARTCHFTLFVSPPPAIPKCRSCRMNVDRSRGKPDGVEQREKPKEAATLRNAEEKIAAAGPPSLRMRTQVLYGTFAVACLLVYYKLEAPANAAYDYWLTLAAGLQVLGFTMLALDTSSSAAEGLSEKTLWAFIIAHVTRISTTVWGEGYIPEDNTGDVFLYQGLELLGVLVVTFQVMRLSAVRSSQDVGQGIERWSQLIGMSVLAAILAYFTKSTGHDDYWADMSWMFSTWMEAFALGPQVYLLVTGACAVDESAAHFAGLTLASSVVFTAFWGRVTRDRYKEFDQDGDHTFFHAILTACFIRVALCTTYVYLFTKQTKRRPEYELCAHDEL</sequence>
<dbReference type="SUPFAM" id="SSF56672">
    <property type="entry name" value="DNA/RNA polymerases"/>
    <property type="match status" value="1"/>
</dbReference>
<proteinExistence type="inferred from homology"/>
<dbReference type="GO" id="GO:0015074">
    <property type="term" value="P:DNA integration"/>
    <property type="evidence" value="ECO:0007669"/>
    <property type="project" value="InterPro"/>
</dbReference>
<feature type="compositionally biased region" description="Polar residues" evidence="12">
    <location>
        <begin position="384"/>
        <end position="394"/>
    </location>
</feature>
<dbReference type="Proteomes" id="UP000186817">
    <property type="component" value="Unassembled WGS sequence"/>
</dbReference>